<dbReference type="Proteomes" id="UP000196027">
    <property type="component" value="Chromosome"/>
</dbReference>
<keyword evidence="2" id="KW-1185">Reference proteome</keyword>
<organism evidence="1 2">
    <name type="scientific">Oleiphilus messinensis</name>
    <dbReference type="NCBI Taxonomy" id="141451"/>
    <lineage>
        <taxon>Bacteria</taxon>
        <taxon>Pseudomonadati</taxon>
        <taxon>Pseudomonadota</taxon>
        <taxon>Gammaproteobacteria</taxon>
        <taxon>Oceanospirillales</taxon>
        <taxon>Oleiphilaceae</taxon>
        <taxon>Oleiphilus</taxon>
    </lineage>
</organism>
<name>A0A1Y0IA29_9GAMM</name>
<dbReference type="AlphaFoldDB" id="A0A1Y0IA29"/>
<protein>
    <submittedName>
        <fullName evidence="1">Uncharacterized protein</fullName>
    </submittedName>
</protein>
<dbReference type="OrthoDB" id="5397661at2"/>
<dbReference type="KEGG" id="ome:OLMES_3337"/>
<gene>
    <name evidence="1" type="ORF">OLMES_3337</name>
</gene>
<dbReference type="EMBL" id="CP021425">
    <property type="protein sequence ID" value="ARU57377.1"/>
    <property type="molecule type" value="Genomic_DNA"/>
</dbReference>
<sequence>MASFLFISQAYAADVLEIEGISVKGNDEQPKVLFIVPWGANVKSQEISHPPSTALVDGGLVDGEQALGFIEPELFRKQLKYHQDNGVTVPALPDNE</sequence>
<evidence type="ECO:0000313" key="2">
    <source>
        <dbReference type="Proteomes" id="UP000196027"/>
    </source>
</evidence>
<reference evidence="1 2" key="1">
    <citation type="submission" date="2017-05" db="EMBL/GenBank/DDBJ databases">
        <title>Genomic insights into alkan degradation activity of Oleiphilus messinensis.</title>
        <authorList>
            <person name="Kozyavkin S.A."/>
            <person name="Slesarev A.I."/>
            <person name="Golyshin P.N."/>
            <person name="Korzhenkov A."/>
            <person name="Golyshina O.N."/>
            <person name="Toshchakov S.V."/>
        </authorList>
    </citation>
    <scope>NUCLEOTIDE SEQUENCE [LARGE SCALE GENOMIC DNA]</scope>
    <source>
        <strain evidence="1 2">ME102</strain>
    </source>
</reference>
<evidence type="ECO:0000313" key="1">
    <source>
        <dbReference type="EMBL" id="ARU57377.1"/>
    </source>
</evidence>
<proteinExistence type="predicted"/>
<accession>A0A1Y0IA29</accession>